<sequence length="36" mass="4074">MKHKNFSFRRQSSSLAYILGNRNGSGRSGSRDRKCA</sequence>
<gene>
    <name evidence="2" type="ORF">BGTH12_LOCUS1143</name>
</gene>
<feature type="region of interest" description="Disordered" evidence="1">
    <location>
        <begin position="17"/>
        <end position="36"/>
    </location>
</feature>
<comment type="caution">
    <text evidence="2">The sequence shown here is derived from an EMBL/GenBank/DDBJ whole genome shotgun (WGS) entry which is preliminary data.</text>
</comment>
<dbReference type="Proteomes" id="UP000683417">
    <property type="component" value="Unassembled WGS sequence"/>
</dbReference>
<evidence type="ECO:0000313" key="2">
    <source>
        <dbReference type="EMBL" id="CAD6499785.1"/>
    </source>
</evidence>
<dbReference type="AlphaFoldDB" id="A0A9W4D1V8"/>
<dbReference type="EMBL" id="CAJHIT010000002">
    <property type="protein sequence ID" value="CAD6499785.1"/>
    <property type="molecule type" value="Genomic_DNA"/>
</dbReference>
<organism evidence="2 3">
    <name type="scientific">Blumeria graminis f. sp. triticale</name>
    <dbReference type="NCBI Taxonomy" id="1689686"/>
    <lineage>
        <taxon>Eukaryota</taxon>
        <taxon>Fungi</taxon>
        <taxon>Dikarya</taxon>
        <taxon>Ascomycota</taxon>
        <taxon>Pezizomycotina</taxon>
        <taxon>Leotiomycetes</taxon>
        <taxon>Erysiphales</taxon>
        <taxon>Erysiphaceae</taxon>
        <taxon>Blumeria</taxon>
    </lineage>
</organism>
<evidence type="ECO:0000313" key="3">
    <source>
        <dbReference type="Proteomes" id="UP000683417"/>
    </source>
</evidence>
<accession>A0A9W4D1V8</accession>
<proteinExistence type="predicted"/>
<reference evidence="2" key="1">
    <citation type="submission" date="2020-10" db="EMBL/GenBank/DDBJ databases">
        <authorList>
            <person name="Muller C M."/>
        </authorList>
    </citation>
    <scope>NUCLEOTIDE SEQUENCE</scope>
    <source>
        <strain evidence="2">THUN-12</strain>
    </source>
</reference>
<name>A0A9W4D1V8_BLUGR</name>
<evidence type="ECO:0000256" key="1">
    <source>
        <dbReference type="SAM" id="MobiDB-lite"/>
    </source>
</evidence>
<protein>
    <submittedName>
        <fullName evidence="2">BgTH12-03892</fullName>
    </submittedName>
</protein>